<dbReference type="Proteomes" id="UP001144397">
    <property type="component" value="Unassembled WGS sequence"/>
</dbReference>
<evidence type="ECO:0000313" key="1">
    <source>
        <dbReference type="EMBL" id="GLI21901.1"/>
    </source>
</evidence>
<evidence type="ECO:0000313" key="4">
    <source>
        <dbReference type="Proteomes" id="UP001245370"/>
    </source>
</evidence>
<sequence length="995" mass="109592">MATLRPEVVTFNRGEVAKTALARVDLAQMRLAAELQRNFVPKTYGPMLMRPPLEFLEPIAEHGARSRMVPFVFSMEDMALVEFCRLGMRFWRQRDGVTVGEHPGDLIERLEPIQRGDAGASFVNGNWLNGLTGWSTWVSGSPEDAPAPEEDNGASFDIGDLSDWLNNLLNGLGAAQTGGGSSGSTITPIYPTAVADGRGLVLNVIPRGGSVRVWQTIPVGAGRAAVGVRIDVTRGPVIFRVNTPSGPAVFDTELDTGYHSIVLPPDLGDYTFEFESRLQREIIVKSIAFEPAGPLVLPYYADGGYNADYYSGDFANLKRLRWYQSGDQMFMAREKRAPGILERRSPVSFSHVIYRPEDGPFSADVTVKQVKLRVDVTEGNGRIFADRPFFRAGHLNALFEVFNQNYNQTFTLGASNAYTDPMRVTGTCFIQNDQLFSERWIVTNYQGFYDGSAYHMVSRDDPDGGYKIKGDPYAANMSKNTFTKNNASINKSEKTTDFITDNNAINFHKFGFRDGTYRSGSLTVNQQYPWGGGKGRCRITRVVSSTECEIEVLKPFFNSTFSDFWKEGEWSDYRGWPTAVGITESRLFWAKGDQMFGSVSDNYVSHDIEASDSGDSAAISRSVSTTGTVDNIRFILPMSRLVVGTEGSISSIRSSSFDEPLTGAAFTPRPATTHGTSPDVQPCRLDARAIYAHRSETRLMEFSYSPQVQDYQARDLNLLNDEILEGVDAIAIQRQPDTRVHAIRPDGTVAMFMTDFLEEVDCWSTVETDGVIEDVAVLPAKGEDAVYYIVRRTTADGTRRYLEKWAREKEGKGGLVGGDCFVRSPSAADAFHHLEGKQVVALRGDEVLADGSEYKPYGTISNGRLVLDGAAVVVSADLKVGLPYRARYKSPKLAYGGRIGTALLQKKAVKSFGFALAHAHRKALRYGPDFDLMDPMPTIEGDEIQAEDAVYTVYDAPMGMWGGGFDTDSRICLECAAPYSAAVLGTIFGITTNES</sequence>
<dbReference type="AlphaFoldDB" id="A0A9W6FJ56"/>
<keyword evidence="4" id="KW-1185">Reference proteome</keyword>
<dbReference type="EMBL" id="BSDO01000002">
    <property type="protein sequence ID" value="GLI21901.1"/>
    <property type="molecule type" value="Genomic_DNA"/>
</dbReference>
<protein>
    <submittedName>
        <fullName evidence="1">Uncharacterized protein</fullName>
    </submittedName>
</protein>
<dbReference type="GeneID" id="95762366"/>
<comment type="caution">
    <text evidence="1">The sequence shown here is derived from an EMBL/GenBank/DDBJ whole genome shotgun (WGS) entry which is preliminary data.</text>
</comment>
<evidence type="ECO:0000313" key="3">
    <source>
        <dbReference type="Proteomes" id="UP001144397"/>
    </source>
</evidence>
<accession>A0A9W6FJ56</accession>
<dbReference type="RefSeq" id="WP_281806847.1">
    <property type="nucleotide sequence ID" value="NZ_BSDO01000002.1"/>
</dbReference>
<name>A0A9W6FJ56_XANFL</name>
<reference evidence="1" key="1">
    <citation type="submission" date="2022-12" db="EMBL/GenBank/DDBJ databases">
        <title>Reference genome sequencing for broad-spectrum identification of bacterial and archaeal isolates by mass spectrometry.</title>
        <authorList>
            <person name="Sekiguchi Y."/>
            <person name="Tourlousse D.M."/>
        </authorList>
    </citation>
    <scope>NUCLEOTIDE SEQUENCE</scope>
    <source>
        <strain evidence="1">301</strain>
    </source>
</reference>
<reference evidence="2 4" key="2">
    <citation type="submission" date="2023-07" db="EMBL/GenBank/DDBJ databases">
        <title>Genomic Encyclopedia of Type Strains, Phase IV (KMG-IV): sequencing the most valuable type-strain genomes for metagenomic binning, comparative biology and taxonomic classification.</title>
        <authorList>
            <person name="Goeker M."/>
        </authorList>
    </citation>
    <scope>NUCLEOTIDE SEQUENCE [LARGE SCALE GENOMIC DNA]</scope>
    <source>
        <strain evidence="2 4">DSM 338</strain>
    </source>
</reference>
<dbReference type="EMBL" id="JAVDPY010000001">
    <property type="protein sequence ID" value="MDR6332350.1"/>
    <property type="molecule type" value="Genomic_DNA"/>
</dbReference>
<gene>
    <name evidence="2" type="ORF">GGQ86_000797</name>
    <name evidence="1" type="ORF">XFLAVUS301_15750</name>
</gene>
<evidence type="ECO:0000313" key="2">
    <source>
        <dbReference type="EMBL" id="MDR6332350.1"/>
    </source>
</evidence>
<dbReference type="Proteomes" id="UP001245370">
    <property type="component" value="Unassembled WGS sequence"/>
</dbReference>
<organism evidence="1 3">
    <name type="scientific">Xanthobacter flavus</name>
    <dbReference type="NCBI Taxonomy" id="281"/>
    <lineage>
        <taxon>Bacteria</taxon>
        <taxon>Pseudomonadati</taxon>
        <taxon>Pseudomonadota</taxon>
        <taxon>Alphaproteobacteria</taxon>
        <taxon>Hyphomicrobiales</taxon>
        <taxon>Xanthobacteraceae</taxon>
        <taxon>Xanthobacter</taxon>
    </lineage>
</organism>
<proteinExistence type="predicted"/>